<dbReference type="AlphaFoldDB" id="A0AAN7THV6"/>
<evidence type="ECO:0000256" key="1">
    <source>
        <dbReference type="SAM" id="MobiDB-lite"/>
    </source>
</evidence>
<sequence>MSAQDIPSGRDSDNDYTSRDGQKQAPIPVQKDEDAVESGINSATEDSDAQLERDDKDAIDQSNVIDGGRTRGAAKKAGSYTEPDDEAGMPDPSDGTSRGATEGVQDSSTADAVQ</sequence>
<name>A0AAN7THV6_9PEZI</name>
<dbReference type="EMBL" id="JAVRRL010000003">
    <property type="protein sequence ID" value="KAK5117949.1"/>
    <property type="molecule type" value="Genomic_DNA"/>
</dbReference>
<feature type="region of interest" description="Disordered" evidence="1">
    <location>
        <begin position="1"/>
        <end position="114"/>
    </location>
</feature>
<comment type="caution">
    <text evidence="2">The sequence shown here is derived from an EMBL/GenBank/DDBJ whole genome shotgun (WGS) entry which is preliminary data.</text>
</comment>
<reference evidence="2" key="1">
    <citation type="submission" date="2023-08" db="EMBL/GenBank/DDBJ databases">
        <title>Black Yeasts Isolated from many extreme environments.</title>
        <authorList>
            <person name="Coleine C."/>
            <person name="Stajich J.E."/>
            <person name="Selbmann L."/>
        </authorList>
    </citation>
    <scope>NUCLEOTIDE SEQUENCE</scope>
    <source>
        <strain evidence="2">CCFEE 5401</strain>
    </source>
</reference>
<proteinExistence type="predicted"/>
<evidence type="ECO:0000313" key="3">
    <source>
        <dbReference type="Proteomes" id="UP001310890"/>
    </source>
</evidence>
<organism evidence="2 3">
    <name type="scientific">Meristemomyces frigidus</name>
    <dbReference type="NCBI Taxonomy" id="1508187"/>
    <lineage>
        <taxon>Eukaryota</taxon>
        <taxon>Fungi</taxon>
        <taxon>Dikarya</taxon>
        <taxon>Ascomycota</taxon>
        <taxon>Pezizomycotina</taxon>
        <taxon>Dothideomycetes</taxon>
        <taxon>Dothideomycetidae</taxon>
        <taxon>Mycosphaerellales</taxon>
        <taxon>Teratosphaeriaceae</taxon>
        <taxon>Meristemomyces</taxon>
    </lineage>
</organism>
<feature type="compositionally biased region" description="Polar residues" evidence="1">
    <location>
        <begin position="94"/>
        <end position="114"/>
    </location>
</feature>
<feature type="compositionally biased region" description="Basic and acidic residues" evidence="1">
    <location>
        <begin position="50"/>
        <end position="59"/>
    </location>
</feature>
<evidence type="ECO:0000313" key="2">
    <source>
        <dbReference type="EMBL" id="KAK5117949.1"/>
    </source>
</evidence>
<dbReference type="Proteomes" id="UP001310890">
    <property type="component" value="Unassembled WGS sequence"/>
</dbReference>
<feature type="compositionally biased region" description="Basic and acidic residues" evidence="1">
    <location>
        <begin position="8"/>
        <end position="22"/>
    </location>
</feature>
<protein>
    <recommendedName>
        <fullName evidence="4">Histone chaperone domain-containing protein</fullName>
    </recommendedName>
</protein>
<evidence type="ECO:0008006" key="4">
    <source>
        <dbReference type="Google" id="ProtNLM"/>
    </source>
</evidence>
<accession>A0AAN7THV6</accession>
<gene>
    <name evidence="2" type="ORF">LTR62_003993</name>
</gene>